<evidence type="ECO:0000256" key="1">
    <source>
        <dbReference type="ARBA" id="ARBA00004141"/>
    </source>
</evidence>
<dbReference type="AlphaFoldDB" id="A0A853BJ84"/>
<protein>
    <submittedName>
        <fullName evidence="8">Tryptophan-rich sensory protein</fullName>
    </submittedName>
</protein>
<evidence type="ECO:0000256" key="5">
    <source>
        <dbReference type="ARBA" id="ARBA00023136"/>
    </source>
</evidence>
<comment type="subcellular location">
    <subcellularLocation>
        <location evidence="1">Membrane</location>
        <topology evidence="1">Multi-pass membrane protein</topology>
    </subcellularLocation>
</comment>
<evidence type="ECO:0000256" key="2">
    <source>
        <dbReference type="ARBA" id="ARBA00007524"/>
    </source>
</evidence>
<evidence type="ECO:0000256" key="7">
    <source>
        <dbReference type="SAM" id="Phobius"/>
    </source>
</evidence>
<dbReference type="Proteomes" id="UP000575985">
    <property type="component" value="Unassembled WGS sequence"/>
</dbReference>
<dbReference type="InterPro" id="IPR004307">
    <property type="entry name" value="TspO_MBR"/>
</dbReference>
<dbReference type="GO" id="GO:0033013">
    <property type="term" value="P:tetrapyrrole metabolic process"/>
    <property type="evidence" value="ECO:0007669"/>
    <property type="project" value="UniProtKB-ARBA"/>
</dbReference>
<dbReference type="EMBL" id="JACCFO010000001">
    <property type="protein sequence ID" value="NYI95333.1"/>
    <property type="molecule type" value="Genomic_DNA"/>
</dbReference>
<keyword evidence="4 7" id="KW-1133">Transmembrane helix</keyword>
<accession>A0A853BJ84</accession>
<keyword evidence="9" id="KW-1185">Reference proteome</keyword>
<dbReference type="Gene3D" id="1.20.1260.100">
    <property type="entry name" value="TspO/MBR protein"/>
    <property type="match status" value="1"/>
</dbReference>
<keyword evidence="3 7" id="KW-0812">Transmembrane</keyword>
<dbReference type="CDD" id="cd15904">
    <property type="entry name" value="TSPO_MBR"/>
    <property type="match status" value="1"/>
</dbReference>
<evidence type="ECO:0000313" key="8">
    <source>
        <dbReference type="EMBL" id="NYI95333.1"/>
    </source>
</evidence>
<dbReference type="GO" id="GO:0016020">
    <property type="term" value="C:membrane"/>
    <property type="evidence" value="ECO:0007669"/>
    <property type="project" value="UniProtKB-SubCell"/>
</dbReference>
<evidence type="ECO:0000256" key="3">
    <source>
        <dbReference type="ARBA" id="ARBA00022692"/>
    </source>
</evidence>
<dbReference type="PANTHER" id="PTHR10057:SF0">
    <property type="entry name" value="TRANSLOCATOR PROTEIN"/>
    <property type="match status" value="1"/>
</dbReference>
<feature type="transmembrane region" description="Helical" evidence="7">
    <location>
        <begin position="79"/>
        <end position="99"/>
    </location>
</feature>
<dbReference type="Pfam" id="PF03073">
    <property type="entry name" value="TspO_MBR"/>
    <property type="match status" value="1"/>
</dbReference>
<reference evidence="8 9" key="1">
    <citation type="submission" date="2020-07" db="EMBL/GenBank/DDBJ databases">
        <title>Sequencing the genomes of 1000 actinobacteria strains.</title>
        <authorList>
            <person name="Klenk H.-P."/>
        </authorList>
    </citation>
    <scope>NUCLEOTIDE SEQUENCE [LARGE SCALE GENOMIC DNA]</scope>
    <source>
        <strain evidence="8 9">DSM 45927</strain>
    </source>
</reference>
<organism evidence="8 9">
    <name type="scientific">Streptomonospora nanhaiensis</name>
    <dbReference type="NCBI Taxonomy" id="1323731"/>
    <lineage>
        <taxon>Bacteria</taxon>
        <taxon>Bacillati</taxon>
        <taxon>Actinomycetota</taxon>
        <taxon>Actinomycetes</taxon>
        <taxon>Streptosporangiales</taxon>
        <taxon>Nocardiopsidaceae</taxon>
        <taxon>Streptomonospora</taxon>
    </lineage>
</organism>
<comment type="caution">
    <text evidence="8">The sequence shown here is derived from an EMBL/GenBank/DDBJ whole genome shotgun (WGS) entry which is preliminary data.</text>
</comment>
<dbReference type="InterPro" id="IPR038330">
    <property type="entry name" value="TspO/MBR-related_sf"/>
</dbReference>
<feature type="transmembrane region" description="Helical" evidence="7">
    <location>
        <begin position="163"/>
        <end position="184"/>
    </location>
</feature>
<name>A0A853BJ84_9ACTN</name>
<keyword evidence="5 7" id="KW-0472">Membrane</keyword>
<evidence type="ECO:0000256" key="6">
    <source>
        <dbReference type="SAM" id="MobiDB-lite"/>
    </source>
</evidence>
<proteinExistence type="inferred from homology"/>
<evidence type="ECO:0000256" key="4">
    <source>
        <dbReference type="ARBA" id="ARBA00022989"/>
    </source>
</evidence>
<gene>
    <name evidence="8" type="ORF">HNR12_001610</name>
</gene>
<sequence>MAGPRAGSGPPDTAAETREAAMTASLTRRPPSRGRALAGLAVFLLAVAAAALVGVLSAAGTAQEYAALRRPAWAPPSWVFGPVWTVLYVLIALAGWDVWRRRGLRGAPLALGLFAAQLVLNAAWTPLFFAADRRGAAFAVIAALLVVLTATVAAFYRRSRIAALLLVPYWAWTAFAAALNLAVWRLNA</sequence>
<feature type="region of interest" description="Disordered" evidence="6">
    <location>
        <begin position="1"/>
        <end position="31"/>
    </location>
</feature>
<evidence type="ECO:0000313" key="9">
    <source>
        <dbReference type="Proteomes" id="UP000575985"/>
    </source>
</evidence>
<comment type="similarity">
    <text evidence="2">Belongs to the TspO/BZRP family.</text>
</comment>
<feature type="transmembrane region" description="Helical" evidence="7">
    <location>
        <begin position="111"/>
        <end position="130"/>
    </location>
</feature>
<dbReference type="FunFam" id="1.20.1260.100:FF:000001">
    <property type="entry name" value="translocator protein 2"/>
    <property type="match status" value="1"/>
</dbReference>
<feature type="transmembrane region" description="Helical" evidence="7">
    <location>
        <begin position="136"/>
        <end position="156"/>
    </location>
</feature>
<feature type="transmembrane region" description="Helical" evidence="7">
    <location>
        <begin position="36"/>
        <end position="59"/>
    </location>
</feature>
<dbReference type="PANTHER" id="PTHR10057">
    <property type="entry name" value="PERIPHERAL-TYPE BENZODIAZEPINE RECEPTOR"/>
    <property type="match status" value="1"/>
</dbReference>